<protein>
    <submittedName>
        <fullName evidence="1">Uncharacterized protein</fullName>
    </submittedName>
</protein>
<evidence type="ECO:0000313" key="2">
    <source>
        <dbReference type="Proteomes" id="UP000540506"/>
    </source>
</evidence>
<organism evidence="1 2">
    <name type="scientific">Kitasatospora kifunensis</name>
    <name type="common">Streptomyces kifunensis</name>
    <dbReference type="NCBI Taxonomy" id="58351"/>
    <lineage>
        <taxon>Bacteria</taxon>
        <taxon>Bacillati</taxon>
        <taxon>Actinomycetota</taxon>
        <taxon>Actinomycetes</taxon>
        <taxon>Kitasatosporales</taxon>
        <taxon>Streptomycetaceae</taxon>
        <taxon>Kitasatospora</taxon>
    </lineage>
</organism>
<keyword evidence="2" id="KW-1185">Reference proteome</keyword>
<dbReference type="RefSeq" id="WP_184946947.1">
    <property type="nucleotide sequence ID" value="NZ_JACHJV010000004.1"/>
</dbReference>
<comment type="caution">
    <text evidence="1">The sequence shown here is derived from an EMBL/GenBank/DDBJ whole genome shotgun (WGS) entry which is preliminary data.</text>
</comment>
<dbReference type="Proteomes" id="UP000540506">
    <property type="component" value="Unassembled WGS sequence"/>
</dbReference>
<sequence length="106" mass="11820">MSHIMPHPPFPLHVLTTEDLFKVNSARLDQSLHLGFDIELFDTLPLPDESELERLARSDAAADLQAEADLYSPYGEMDVYDLADVIGIDLRAFPTRRRTAALVVAA</sequence>
<reference evidence="1 2" key="1">
    <citation type="submission" date="2020-08" db="EMBL/GenBank/DDBJ databases">
        <title>Sequencing the genomes of 1000 actinobacteria strains.</title>
        <authorList>
            <person name="Klenk H.-P."/>
        </authorList>
    </citation>
    <scope>NUCLEOTIDE SEQUENCE [LARGE SCALE GENOMIC DNA]</scope>
    <source>
        <strain evidence="1 2">DSM 41654</strain>
    </source>
</reference>
<dbReference type="AlphaFoldDB" id="A0A7W7RBQ3"/>
<dbReference type="EMBL" id="JACHJV010000004">
    <property type="protein sequence ID" value="MBB4929027.1"/>
    <property type="molecule type" value="Genomic_DNA"/>
</dbReference>
<evidence type="ECO:0000313" key="1">
    <source>
        <dbReference type="EMBL" id="MBB4929027.1"/>
    </source>
</evidence>
<accession>A0A7W7RBQ3</accession>
<proteinExistence type="predicted"/>
<gene>
    <name evidence="1" type="ORF">FHR34_008126</name>
</gene>
<name>A0A7W7RBQ3_KITKI</name>